<evidence type="ECO:0000313" key="1">
    <source>
        <dbReference type="EMBL" id="MCS5489293.1"/>
    </source>
</evidence>
<gene>
    <name evidence="1" type="ORF">NY014_02560</name>
</gene>
<protein>
    <recommendedName>
        <fullName evidence="3">Lipoprotein</fullName>
    </recommendedName>
</protein>
<keyword evidence="2" id="KW-1185">Reference proteome</keyword>
<organism evidence="1 2">
    <name type="scientific">Algoriphagus limi</name>
    <dbReference type="NCBI Taxonomy" id="2975273"/>
    <lineage>
        <taxon>Bacteria</taxon>
        <taxon>Pseudomonadati</taxon>
        <taxon>Bacteroidota</taxon>
        <taxon>Cytophagia</taxon>
        <taxon>Cytophagales</taxon>
        <taxon>Cyclobacteriaceae</taxon>
        <taxon>Algoriphagus</taxon>
    </lineage>
</organism>
<sequence length="138" mass="15484">MKSIVFLFVCLCIFSSCKTYQSIRHEDHHAASEKNHDEVIISSLLTLEKDSKIKVISKSGTELRLKYISYSRDTLYANYNLPKNKFPVKVPIQEIEEIKVLKSDVKTTVILSAVGLGGFILITAVSFSNFAPDIGIPF</sequence>
<dbReference type="Proteomes" id="UP001206788">
    <property type="component" value="Unassembled WGS sequence"/>
</dbReference>
<dbReference type="EMBL" id="JANWGH010000001">
    <property type="protein sequence ID" value="MCS5489293.1"/>
    <property type="molecule type" value="Genomic_DNA"/>
</dbReference>
<dbReference type="RefSeq" id="WP_259412966.1">
    <property type="nucleotide sequence ID" value="NZ_JANWGH010000001.1"/>
</dbReference>
<accession>A0ABT2G3E6</accession>
<evidence type="ECO:0000313" key="2">
    <source>
        <dbReference type="Proteomes" id="UP001206788"/>
    </source>
</evidence>
<reference evidence="1 2" key="1">
    <citation type="submission" date="2022-08" db="EMBL/GenBank/DDBJ databases">
        <title>Algoriphagus sp. CAU 1643 isolated from mud.</title>
        <authorList>
            <person name="Kim W."/>
        </authorList>
    </citation>
    <scope>NUCLEOTIDE SEQUENCE [LARGE SCALE GENOMIC DNA]</scope>
    <source>
        <strain evidence="1 2">CAU 1643</strain>
    </source>
</reference>
<evidence type="ECO:0008006" key="3">
    <source>
        <dbReference type="Google" id="ProtNLM"/>
    </source>
</evidence>
<dbReference type="PROSITE" id="PS51257">
    <property type="entry name" value="PROKAR_LIPOPROTEIN"/>
    <property type="match status" value="1"/>
</dbReference>
<comment type="caution">
    <text evidence="1">The sequence shown here is derived from an EMBL/GenBank/DDBJ whole genome shotgun (WGS) entry which is preliminary data.</text>
</comment>
<name>A0ABT2G3E6_9BACT</name>
<proteinExistence type="predicted"/>